<protein>
    <recommendedName>
        <fullName evidence="3">DUF3168 domain-containing protein</fullName>
    </recommendedName>
</protein>
<keyword evidence="2" id="KW-1185">Reference proteome</keyword>
<proteinExistence type="predicted"/>
<evidence type="ECO:0000313" key="2">
    <source>
        <dbReference type="Proteomes" id="UP000502331"/>
    </source>
</evidence>
<dbReference type="RefSeq" id="WP_172512183.1">
    <property type="nucleotide sequence ID" value="NZ_CP032549.1"/>
</dbReference>
<accession>A0A6H0SM92</accession>
<dbReference type="EMBL" id="CP032549">
    <property type="protein sequence ID" value="QIV87539.1"/>
    <property type="molecule type" value="Genomic_DNA"/>
</dbReference>
<organism evidence="1 2">
    <name type="scientific">Glutamicibacter mishrai</name>
    <dbReference type="NCBI Taxonomy" id="1775880"/>
    <lineage>
        <taxon>Bacteria</taxon>
        <taxon>Bacillati</taxon>
        <taxon>Actinomycetota</taxon>
        <taxon>Actinomycetes</taxon>
        <taxon>Micrococcales</taxon>
        <taxon>Micrococcaceae</taxon>
        <taxon>Glutamicibacter</taxon>
    </lineage>
</organism>
<reference evidence="1 2" key="1">
    <citation type="submission" date="2018-09" db="EMBL/GenBank/DDBJ databases">
        <title>Glutamicibacter mishrai S5-52T (LMG 29155T = KCTC 39846T).</title>
        <authorList>
            <person name="Das S.K."/>
        </authorList>
    </citation>
    <scope>NUCLEOTIDE SEQUENCE [LARGE SCALE GENOMIC DNA]</scope>
    <source>
        <strain evidence="1 2">S5-52</strain>
    </source>
</reference>
<evidence type="ECO:0000313" key="1">
    <source>
        <dbReference type="EMBL" id="QIV87539.1"/>
    </source>
</evidence>
<sequence length="135" mass="15246">MDVLMFQDPTQRAMAYLGAWLPAEAGPFLDVPPEWAWDQLLVTVVDTGGRGERDVVLDDARLTVEVSHPDAVRASEVARKLHAIIRQWPFQEKGVIFLRTLQRPTFQPDSETRTPGYSFTVELSFRASTVEFTAI</sequence>
<gene>
    <name evidence="1" type="ORF">D3791_10655</name>
</gene>
<name>A0A6H0SM92_9MICC</name>
<dbReference type="Proteomes" id="UP000502331">
    <property type="component" value="Chromosome"/>
</dbReference>
<evidence type="ECO:0008006" key="3">
    <source>
        <dbReference type="Google" id="ProtNLM"/>
    </source>
</evidence>
<dbReference type="AlphaFoldDB" id="A0A6H0SM92"/>